<dbReference type="STRING" id="1077947.SAMN05216227_104724"/>
<evidence type="ECO:0000313" key="2">
    <source>
        <dbReference type="EMBL" id="SEO10638.1"/>
    </source>
</evidence>
<sequence length="59" mass="6789">MDDERTRPKDPELPRPPRQKTSGELRMERQKAALKANMAKRKSQAKARNGQNLEESQGQ</sequence>
<feature type="compositionally biased region" description="Basic and acidic residues" evidence="1">
    <location>
        <begin position="1"/>
        <end position="31"/>
    </location>
</feature>
<dbReference type="EMBL" id="FOCO01000047">
    <property type="protein sequence ID" value="SEO10638.1"/>
    <property type="molecule type" value="Genomic_DNA"/>
</dbReference>
<dbReference type="AlphaFoldDB" id="A0A1H8M0G4"/>
<feature type="region of interest" description="Disordered" evidence="1">
    <location>
        <begin position="1"/>
        <end position="59"/>
    </location>
</feature>
<gene>
    <name evidence="2" type="ORF">SAMN05216227_104724</name>
</gene>
<name>A0A1H8M0G4_9RHOB</name>
<accession>A0A1H8M0G4</accession>
<organism evidence="2 3">
    <name type="scientific">Pseudorhodobacter antarcticus</name>
    <dbReference type="NCBI Taxonomy" id="1077947"/>
    <lineage>
        <taxon>Bacteria</taxon>
        <taxon>Pseudomonadati</taxon>
        <taxon>Pseudomonadota</taxon>
        <taxon>Alphaproteobacteria</taxon>
        <taxon>Rhodobacterales</taxon>
        <taxon>Paracoccaceae</taxon>
        <taxon>Pseudorhodobacter</taxon>
    </lineage>
</organism>
<evidence type="ECO:0000313" key="3">
    <source>
        <dbReference type="Proteomes" id="UP000183002"/>
    </source>
</evidence>
<reference evidence="2 3" key="1">
    <citation type="submission" date="2016-10" db="EMBL/GenBank/DDBJ databases">
        <authorList>
            <person name="de Groot N.N."/>
        </authorList>
    </citation>
    <scope>NUCLEOTIDE SEQUENCE [LARGE SCALE GENOMIC DNA]</scope>
    <source>
        <strain evidence="2 3">CGMCC 1.10836</strain>
    </source>
</reference>
<proteinExistence type="predicted"/>
<protein>
    <submittedName>
        <fullName evidence="2">Uncharacterized protein</fullName>
    </submittedName>
</protein>
<feature type="compositionally biased region" description="Polar residues" evidence="1">
    <location>
        <begin position="49"/>
        <end position="59"/>
    </location>
</feature>
<evidence type="ECO:0000256" key="1">
    <source>
        <dbReference type="SAM" id="MobiDB-lite"/>
    </source>
</evidence>
<dbReference type="Proteomes" id="UP000183002">
    <property type="component" value="Unassembled WGS sequence"/>
</dbReference>
<keyword evidence="3" id="KW-1185">Reference proteome</keyword>
<dbReference type="RefSeq" id="WP_050520357.1">
    <property type="nucleotide sequence ID" value="NZ_FOCO01000047.1"/>
</dbReference>